<proteinExistence type="inferred from homology"/>
<feature type="transmembrane region" description="Helical" evidence="7">
    <location>
        <begin position="28"/>
        <end position="47"/>
    </location>
</feature>
<dbReference type="InterPro" id="IPR000515">
    <property type="entry name" value="MetI-like"/>
</dbReference>
<evidence type="ECO:0000256" key="1">
    <source>
        <dbReference type="ARBA" id="ARBA00004651"/>
    </source>
</evidence>
<feature type="transmembrane region" description="Helical" evidence="7">
    <location>
        <begin position="282"/>
        <end position="302"/>
    </location>
</feature>
<reference evidence="9 10" key="1">
    <citation type="submission" date="2009-08" db="EMBL/GenBank/DDBJ databases">
        <authorList>
            <person name="Shrivastava S."/>
            <person name="Brinkac L.B."/>
            <person name="Brown J.L."/>
            <person name="Bruce D.B."/>
            <person name="Detter C."/>
            <person name="Green L.D."/>
            <person name="Munk C.A."/>
            <person name="Rogers Y.C."/>
            <person name="Tapia R."/>
            <person name="Sims D.R."/>
            <person name="Smith L.A."/>
            <person name="Smith T.J."/>
            <person name="Sutton G."/>
            <person name="Brettin T."/>
        </authorList>
    </citation>
    <scope>NUCLEOTIDE SEQUENCE [LARGE SCALE GENOMIC DNA]</scope>
    <source>
        <strain evidence="10">E4 str. BoNT E BL5262</strain>
    </source>
</reference>
<evidence type="ECO:0000256" key="7">
    <source>
        <dbReference type="RuleBase" id="RU363032"/>
    </source>
</evidence>
<dbReference type="PROSITE" id="PS50928">
    <property type="entry name" value="ABC_TM1"/>
    <property type="match status" value="1"/>
</dbReference>
<dbReference type="GO" id="GO:0055085">
    <property type="term" value="P:transmembrane transport"/>
    <property type="evidence" value="ECO:0007669"/>
    <property type="project" value="InterPro"/>
</dbReference>
<feature type="transmembrane region" description="Helical" evidence="7">
    <location>
        <begin position="124"/>
        <end position="145"/>
    </location>
</feature>
<dbReference type="STRING" id="1492.ATN24_14740"/>
<accession>C4IHH4</accession>
<evidence type="ECO:0000313" key="10">
    <source>
        <dbReference type="Proteomes" id="UP000003081"/>
    </source>
</evidence>
<keyword evidence="5 7" id="KW-1133">Transmembrane helix</keyword>
<organism evidence="9 10">
    <name type="scientific">Clostridium butyricum E4 str. BoNT E BL5262</name>
    <dbReference type="NCBI Taxonomy" id="632245"/>
    <lineage>
        <taxon>Bacteria</taxon>
        <taxon>Bacillati</taxon>
        <taxon>Bacillota</taxon>
        <taxon>Clostridia</taxon>
        <taxon>Eubacteriales</taxon>
        <taxon>Clostridiaceae</taxon>
        <taxon>Clostridium</taxon>
    </lineage>
</organism>
<evidence type="ECO:0000259" key="8">
    <source>
        <dbReference type="PROSITE" id="PS50928"/>
    </source>
</evidence>
<dbReference type="CDD" id="cd06261">
    <property type="entry name" value="TM_PBP2"/>
    <property type="match status" value="1"/>
</dbReference>
<keyword evidence="4 7" id="KW-0812">Transmembrane</keyword>
<keyword evidence="3" id="KW-1003">Cell membrane</keyword>
<keyword evidence="6 7" id="KW-0472">Membrane</keyword>
<dbReference type="RefSeq" id="WP_003408340.1">
    <property type="nucleotide sequence ID" value="NZ_ACOM01000005.1"/>
</dbReference>
<dbReference type="Gene3D" id="1.10.3720.10">
    <property type="entry name" value="MetI-like"/>
    <property type="match status" value="1"/>
</dbReference>
<dbReference type="InterPro" id="IPR035906">
    <property type="entry name" value="MetI-like_sf"/>
</dbReference>
<name>C4IHH4_CLOBU</name>
<comment type="caution">
    <text evidence="9">The sequence shown here is derived from an EMBL/GenBank/DDBJ whole genome shotgun (WGS) entry which is preliminary data.</text>
</comment>
<evidence type="ECO:0000256" key="2">
    <source>
        <dbReference type="ARBA" id="ARBA00022448"/>
    </source>
</evidence>
<gene>
    <name evidence="9" type="ORF">CLP_3132</name>
</gene>
<sequence length="311" mass="34785">MNVEAKTKIKVKSHTKLKYSKRAVNECAWAYFMIAPTLIGLLILNIIPAAKTFILSFQKTGAFGETSWVGFSNYMRLFKDPMVFQAIGNTLKYTIIVVPITVVLSLIVAVLLNKKIKGVSLYRTIYFLPMVAAPAAIAMVWRWLYNSEFGLINYILSLVGIDGPRWLSDPKVALISIAIVGIWSAVGYNMVLLLAGLQEIPGDYYEAANIDGAGPIKQFFTITLPLVSPTMFFVVVTSIISAMQVFDTIFMMIDKTSMAVEGTQSLVYLFYQYSFLINDKGYGSAIVMILLLIIILITFIQVKVQNKWVNY</sequence>
<evidence type="ECO:0000256" key="6">
    <source>
        <dbReference type="ARBA" id="ARBA00023136"/>
    </source>
</evidence>
<dbReference type="eggNOG" id="COG1175">
    <property type="taxonomic scope" value="Bacteria"/>
</dbReference>
<comment type="subcellular location">
    <subcellularLocation>
        <location evidence="1 7">Cell membrane</location>
        <topology evidence="1 7">Multi-pass membrane protein</topology>
    </subcellularLocation>
</comment>
<evidence type="ECO:0000256" key="4">
    <source>
        <dbReference type="ARBA" id="ARBA00022692"/>
    </source>
</evidence>
<dbReference type="InterPro" id="IPR051393">
    <property type="entry name" value="ABC_transporter_permease"/>
</dbReference>
<dbReference type="EMBL" id="ACOM01000005">
    <property type="protein sequence ID" value="EEP54796.1"/>
    <property type="molecule type" value="Genomic_DNA"/>
</dbReference>
<keyword evidence="2 7" id="KW-0813">Transport</keyword>
<dbReference type="Pfam" id="PF00528">
    <property type="entry name" value="BPD_transp_1"/>
    <property type="match status" value="1"/>
</dbReference>
<protein>
    <submittedName>
        <fullName evidence="9">ABC transporter, permease protein</fullName>
    </submittedName>
</protein>
<dbReference type="SUPFAM" id="SSF161098">
    <property type="entry name" value="MetI-like"/>
    <property type="match status" value="1"/>
</dbReference>
<evidence type="ECO:0000256" key="5">
    <source>
        <dbReference type="ARBA" id="ARBA00022989"/>
    </source>
</evidence>
<dbReference type="AlphaFoldDB" id="C4IHH4"/>
<evidence type="ECO:0000313" key="9">
    <source>
        <dbReference type="EMBL" id="EEP54796.1"/>
    </source>
</evidence>
<dbReference type="HOGENOM" id="CLU_016047_0_2_9"/>
<comment type="similarity">
    <text evidence="7">Belongs to the binding-protein-dependent transport system permease family.</text>
</comment>
<feature type="transmembrane region" description="Helical" evidence="7">
    <location>
        <begin position="174"/>
        <end position="197"/>
    </location>
</feature>
<dbReference type="GO" id="GO:0005886">
    <property type="term" value="C:plasma membrane"/>
    <property type="evidence" value="ECO:0007669"/>
    <property type="project" value="UniProtKB-SubCell"/>
</dbReference>
<feature type="transmembrane region" description="Helical" evidence="7">
    <location>
        <begin position="226"/>
        <end position="246"/>
    </location>
</feature>
<feature type="domain" description="ABC transmembrane type-1" evidence="8">
    <location>
        <begin position="87"/>
        <end position="301"/>
    </location>
</feature>
<dbReference type="Proteomes" id="UP000003081">
    <property type="component" value="Unassembled WGS sequence"/>
</dbReference>
<dbReference type="PANTHER" id="PTHR30193">
    <property type="entry name" value="ABC TRANSPORTER PERMEASE PROTEIN"/>
    <property type="match status" value="1"/>
</dbReference>
<keyword evidence="10" id="KW-1185">Reference proteome</keyword>
<evidence type="ECO:0000256" key="3">
    <source>
        <dbReference type="ARBA" id="ARBA00022475"/>
    </source>
</evidence>
<feature type="transmembrane region" description="Helical" evidence="7">
    <location>
        <begin position="91"/>
        <end position="112"/>
    </location>
</feature>
<dbReference type="PANTHER" id="PTHR30193:SF37">
    <property type="entry name" value="INNER MEMBRANE ABC TRANSPORTER PERMEASE PROTEIN YCJO"/>
    <property type="match status" value="1"/>
</dbReference>